<evidence type="ECO:0000313" key="5">
    <source>
        <dbReference type="Proteomes" id="UP001149165"/>
    </source>
</evidence>
<feature type="region of interest" description="Disordered" evidence="1">
    <location>
        <begin position="1"/>
        <end position="23"/>
    </location>
</feature>
<dbReference type="AlphaFoldDB" id="A0A9W9GCE9"/>
<dbReference type="PANTHER" id="PTHR35395">
    <property type="entry name" value="DUF6536 DOMAIN-CONTAINING PROTEIN"/>
    <property type="match status" value="1"/>
</dbReference>
<sequence length="742" mass="82219">MSTVEIPLMSREEDAREAKPAPEDSKLKAKLKLKGLQAWRFTVASGALAGILILLVNIITLGVVYGQSELVNNSLALSPGSCARARGASLGAHVIINILSTILLAYSNFSMQCLSSPTRKEIDMAHSKRHWLHIGVPSIRNVFFVSRKKAALWIILGVSSFPLHMIWNSTVFETKASYDYIAATVTEDFFNGGSIEIPLRQSASDGKHDEYSESDYMDVLSALQKQAMNNKLEKLTVEDCISKYKTNMLSDRRHVLLVPDSSSKRDHFHHIRSKPRNTVLTVYNNANPLRNPALGPLYQWMCDEGPSEYGDKDCRISARNKLTPGSQGSNAGMFGIAKVSIQTCYSQSEEEQCKIEIVPVFMFVIIACNVIKILAFIGALYLTKQDTPLCTTGDAIQSFIKTPDRYTRGRCLAAKEDYEKLLTDSREWDPRPPGVGDIWTGGRYLWRKSSHDWHWAIYIVITSGLLAAFVAIATTALTDGGSIGTSVKQIIGDPRSQDIVWNNLSISVLTGFLLANLPQMLVSYIYLALNNLLTCMLAMAEWCSYATKSGSPVKGLRVSSPQPSTAQRSTYFLSLPYRWAVPTTAIVALLHWLVSQMFFFARVDVYGITTEPPGESFPVERVYISYIAVVVVICLGYFMLFILMSISVWRRYPDNMPLSGCCSASIAASCHPSRVYDDHDDQEDDDDDASNREIDANADSIASQKLCWGVVEPPNPAINGNVGHATFSATETIPLVRDKLYA</sequence>
<dbReference type="Proteomes" id="UP001149165">
    <property type="component" value="Unassembled WGS sequence"/>
</dbReference>
<feature type="compositionally biased region" description="Basic and acidic residues" evidence="1">
    <location>
        <begin position="10"/>
        <end position="23"/>
    </location>
</feature>
<feature type="transmembrane region" description="Helical" evidence="2">
    <location>
        <begin position="150"/>
        <end position="167"/>
    </location>
</feature>
<proteinExistence type="predicted"/>
<feature type="transmembrane region" description="Helical" evidence="2">
    <location>
        <begin position="85"/>
        <end position="106"/>
    </location>
</feature>
<dbReference type="PANTHER" id="PTHR35395:SF1">
    <property type="entry name" value="DUF6536 DOMAIN-CONTAINING PROTEIN"/>
    <property type="match status" value="1"/>
</dbReference>
<feature type="transmembrane region" description="Helical" evidence="2">
    <location>
        <begin position="38"/>
        <end position="65"/>
    </location>
</feature>
<keyword evidence="2" id="KW-1133">Transmembrane helix</keyword>
<keyword evidence="2" id="KW-0812">Transmembrane</keyword>
<name>A0A9W9GCE9_9EURO</name>
<comment type="caution">
    <text evidence="4">The sequence shown here is derived from an EMBL/GenBank/DDBJ whole genome shotgun (WGS) entry which is preliminary data.</text>
</comment>
<keyword evidence="5" id="KW-1185">Reference proteome</keyword>
<dbReference type="OrthoDB" id="5429634at2759"/>
<keyword evidence="2" id="KW-0472">Membrane</keyword>
<organism evidence="4 5">
    <name type="scientific">Penicillium angulare</name>
    <dbReference type="NCBI Taxonomy" id="116970"/>
    <lineage>
        <taxon>Eukaryota</taxon>
        <taxon>Fungi</taxon>
        <taxon>Dikarya</taxon>
        <taxon>Ascomycota</taxon>
        <taxon>Pezizomycotina</taxon>
        <taxon>Eurotiomycetes</taxon>
        <taxon>Eurotiomycetidae</taxon>
        <taxon>Eurotiales</taxon>
        <taxon>Aspergillaceae</taxon>
        <taxon>Penicillium</taxon>
    </lineage>
</organism>
<feature type="transmembrane region" description="Helical" evidence="2">
    <location>
        <begin position="455"/>
        <end position="477"/>
    </location>
</feature>
<feature type="transmembrane region" description="Helical" evidence="2">
    <location>
        <begin position="504"/>
        <end position="529"/>
    </location>
</feature>
<accession>A0A9W9GCE9</accession>
<protein>
    <recommendedName>
        <fullName evidence="3">DUF6536 domain-containing protein</fullName>
    </recommendedName>
</protein>
<evidence type="ECO:0000259" key="3">
    <source>
        <dbReference type="Pfam" id="PF20163"/>
    </source>
</evidence>
<feature type="domain" description="DUF6536" evidence="3">
    <location>
        <begin position="39"/>
        <end position="190"/>
    </location>
</feature>
<dbReference type="InterPro" id="IPR046623">
    <property type="entry name" value="DUF6536"/>
</dbReference>
<evidence type="ECO:0000256" key="2">
    <source>
        <dbReference type="SAM" id="Phobius"/>
    </source>
</evidence>
<feature type="transmembrane region" description="Helical" evidence="2">
    <location>
        <begin position="623"/>
        <end position="649"/>
    </location>
</feature>
<dbReference type="EMBL" id="JAPQKH010000001">
    <property type="protein sequence ID" value="KAJ5116229.1"/>
    <property type="molecule type" value="Genomic_DNA"/>
</dbReference>
<feature type="transmembrane region" description="Helical" evidence="2">
    <location>
        <begin position="357"/>
        <end position="382"/>
    </location>
</feature>
<evidence type="ECO:0000313" key="4">
    <source>
        <dbReference type="EMBL" id="KAJ5116229.1"/>
    </source>
</evidence>
<evidence type="ECO:0000256" key="1">
    <source>
        <dbReference type="SAM" id="MobiDB-lite"/>
    </source>
</evidence>
<feature type="transmembrane region" description="Helical" evidence="2">
    <location>
        <begin position="579"/>
        <end position="603"/>
    </location>
</feature>
<dbReference type="Pfam" id="PF20163">
    <property type="entry name" value="DUF6536"/>
    <property type="match status" value="1"/>
</dbReference>
<reference evidence="4" key="2">
    <citation type="journal article" date="2023" name="IMA Fungus">
        <title>Comparative genomic study of the Penicillium genus elucidates a diverse pangenome and 15 lateral gene transfer events.</title>
        <authorList>
            <person name="Petersen C."/>
            <person name="Sorensen T."/>
            <person name="Nielsen M.R."/>
            <person name="Sondergaard T.E."/>
            <person name="Sorensen J.L."/>
            <person name="Fitzpatrick D.A."/>
            <person name="Frisvad J.C."/>
            <person name="Nielsen K.L."/>
        </authorList>
    </citation>
    <scope>NUCLEOTIDE SEQUENCE</scope>
    <source>
        <strain evidence="4">IBT 30069</strain>
    </source>
</reference>
<reference evidence="4" key="1">
    <citation type="submission" date="2022-11" db="EMBL/GenBank/DDBJ databases">
        <authorList>
            <person name="Petersen C."/>
        </authorList>
    </citation>
    <scope>NUCLEOTIDE SEQUENCE</scope>
    <source>
        <strain evidence="4">IBT 30069</strain>
    </source>
</reference>
<gene>
    <name evidence="4" type="ORF">N7456_000577</name>
</gene>